<keyword evidence="2" id="KW-1185">Reference proteome</keyword>
<proteinExistence type="predicted"/>
<organism evidence="1 2">
    <name type="scientific">Amanita thiersii Skay4041</name>
    <dbReference type="NCBI Taxonomy" id="703135"/>
    <lineage>
        <taxon>Eukaryota</taxon>
        <taxon>Fungi</taxon>
        <taxon>Dikarya</taxon>
        <taxon>Basidiomycota</taxon>
        <taxon>Agaricomycotina</taxon>
        <taxon>Agaricomycetes</taxon>
        <taxon>Agaricomycetidae</taxon>
        <taxon>Agaricales</taxon>
        <taxon>Pluteineae</taxon>
        <taxon>Amanitaceae</taxon>
        <taxon>Amanita</taxon>
    </lineage>
</organism>
<dbReference type="EMBL" id="KZ302173">
    <property type="protein sequence ID" value="PFH46625.1"/>
    <property type="molecule type" value="Genomic_DNA"/>
</dbReference>
<accession>A0A2A9N7U4</accession>
<dbReference type="Proteomes" id="UP000242287">
    <property type="component" value="Unassembled WGS sequence"/>
</dbReference>
<sequence>MPVKSISKLLRLMLSRSCSCPLFIIYNDKFTRYNVIKCIKRILLKHICRWQVFENFDWCFNLERGRCSLQVPHLLRLTADVSTSKFLFASCPSLMHLTWNSRVRLTHNTVIPWH</sequence>
<gene>
    <name evidence="1" type="ORF">AMATHDRAFT_69431</name>
</gene>
<protein>
    <submittedName>
        <fullName evidence="1">Uncharacterized protein</fullName>
    </submittedName>
</protein>
<dbReference type="AlphaFoldDB" id="A0A2A9N7U4"/>
<evidence type="ECO:0000313" key="2">
    <source>
        <dbReference type="Proteomes" id="UP000242287"/>
    </source>
</evidence>
<evidence type="ECO:0000313" key="1">
    <source>
        <dbReference type="EMBL" id="PFH46625.1"/>
    </source>
</evidence>
<name>A0A2A9N7U4_9AGAR</name>
<reference evidence="1 2" key="1">
    <citation type="submission" date="2014-02" db="EMBL/GenBank/DDBJ databases">
        <title>Transposable element dynamics among asymbiotic and ectomycorrhizal Amanita fungi.</title>
        <authorList>
            <consortium name="DOE Joint Genome Institute"/>
            <person name="Hess J."/>
            <person name="Skrede I."/>
            <person name="Wolfe B."/>
            <person name="LaButti K."/>
            <person name="Ohm R.A."/>
            <person name="Grigoriev I.V."/>
            <person name="Pringle A."/>
        </authorList>
    </citation>
    <scope>NUCLEOTIDE SEQUENCE [LARGE SCALE GENOMIC DNA]</scope>
    <source>
        <strain evidence="1 2">SKay4041</strain>
    </source>
</reference>